<dbReference type="PANTHER" id="PTHR43767:SF1">
    <property type="entry name" value="NONRIBOSOMAL PEPTIDE SYNTHASE PES1 (EUROFUNG)-RELATED"/>
    <property type="match status" value="1"/>
</dbReference>
<feature type="domain" description="AMP-dependent synthetase/ligase" evidence="3">
    <location>
        <begin position="20"/>
        <end position="389"/>
    </location>
</feature>
<accession>A0A9J6QRE8</accession>
<dbReference type="Proteomes" id="UP001065549">
    <property type="component" value="Unassembled WGS sequence"/>
</dbReference>
<dbReference type="InterPro" id="IPR045851">
    <property type="entry name" value="AMP-bd_C_sf"/>
</dbReference>
<reference evidence="5" key="1">
    <citation type="submission" date="2022-09" db="EMBL/GenBank/DDBJ databases">
        <title>Culturomic study of gut microbiota in children with autism spectrum disorder.</title>
        <authorList>
            <person name="Efimov B.A."/>
            <person name="Chaplin A.V."/>
            <person name="Sokolova S.R."/>
            <person name="Pikina A.P."/>
            <person name="Korzhanova M."/>
            <person name="Belova V."/>
            <person name="Korostin D."/>
        </authorList>
    </citation>
    <scope>NUCLEOTIDE SEQUENCE</scope>
    <source>
        <strain evidence="5">ASD5510</strain>
    </source>
</reference>
<dbReference type="InterPro" id="IPR050237">
    <property type="entry name" value="ATP-dep_AMP-bd_enzyme"/>
</dbReference>
<proteinExistence type="inferred from homology"/>
<dbReference type="InterPro" id="IPR020845">
    <property type="entry name" value="AMP-binding_CS"/>
</dbReference>
<feature type="domain" description="AMP-binding enzyme C-terminal" evidence="4">
    <location>
        <begin position="442"/>
        <end position="517"/>
    </location>
</feature>
<dbReference type="Pfam" id="PF13193">
    <property type="entry name" value="AMP-binding_C"/>
    <property type="match status" value="1"/>
</dbReference>
<evidence type="ECO:0000259" key="3">
    <source>
        <dbReference type="Pfam" id="PF00501"/>
    </source>
</evidence>
<evidence type="ECO:0000256" key="2">
    <source>
        <dbReference type="ARBA" id="ARBA00022598"/>
    </source>
</evidence>
<evidence type="ECO:0000313" key="5">
    <source>
        <dbReference type="EMBL" id="MCU7378626.1"/>
    </source>
</evidence>
<dbReference type="PANTHER" id="PTHR43767">
    <property type="entry name" value="LONG-CHAIN-FATTY-ACID--COA LIGASE"/>
    <property type="match status" value="1"/>
</dbReference>
<dbReference type="GO" id="GO:0016878">
    <property type="term" value="F:acid-thiol ligase activity"/>
    <property type="evidence" value="ECO:0007669"/>
    <property type="project" value="UniProtKB-ARBA"/>
</dbReference>
<dbReference type="Pfam" id="PF00501">
    <property type="entry name" value="AMP-binding"/>
    <property type="match status" value="1"/>
</dbReference>
<dbReference type="EMBL" id="JAOSHN010000003">
    <property type="protein sequence ID" value="MCU7378626.1"/>
    <property type="molecule type" value="Genomic_DNA"/>
</dbReference>
<name>A0A9J6QRE8_9FIRM</name>
<dbReference type="Gene3D" id="3.40.50.12780">
    <property type="entry name" value="N-terminal domain of ligase-like"/>
    <property type="match status" value="1"/>
</dbReference>
<protein>
    <submittedName>
        <fullName evidence="5">Acyl--CoA ligase</fullName>
    </submittedName>
</protein>
<dbReference type="Gene3D" id="3.30.300.30">
    <property type="match status" value="1"/>
</dbReference>
<evidence type="ECO:0000256" key="1">
    <source>
        <dbReference type="ARBA" id="ARBA00006432"/>
    </source>
</evidence>
<comment type="similarity">
    <text evidence="1">Belongs to the ATP-dependent AMP-binding enzyme family.</text>
</comment>
<dbReference type="PROSITE" id="PS00455">
    <property type="entry name" value="AMP_BINDING"/>
    <property type="match status" value="1"/>
</dbReference>
<dbReference type="FunFam" id="3.30.300.30:FF:000008">
    <property type="entry name" value="2,3-dihydroxybenzoate-AMP ligase"/>
    <property type="match status" value="1"/>
</dbReference>
<gene>
    <name evidence="5" type="ORF">OBO34_09695</name>
</gene>
<dbReference type="RefSeq" id="WP_253019996.1">
    <property type="nucleotide sequence ID" value="NZ_JAOSHN010000003.1"/>
</dbReference>
<dbReference type="InterPro" id="IPR025110">
    <property type="entry name" value="AMP-bd_C"/>
</dbReference>
<dbReference type="InterPro" id="IPR000873">
    <property type="entry name" value="AMP-dep_synth/lig_dom"/>
</dbReference>
<evidence type="ECO:0000313" key="6">
    <source>
        <dbReference type="Proteomes" id="UP001065549"/>
    </source>
</evidence>
<dbReference type="AlphaFoldDB" id="A0A9J6QRE8"/>
<dbReference type="InterPro" id="IPR042099">
    <property type="entry name" value="ANL_N_sf"/>
</dbReference>
<sequence>MRKIERKMVVLYLGQLLLNNVTNDPLRTAVISCTRTLTYYELNRESNCIANALTKRGIKKGDTAGIVLKNSAEWVIAWFACQKLGVVFVPLHVRLRAEELVESMRMVQCKLLFFGESLHEKAKEICKSYEDLQIKICVGAPDSAYPYSSEYSLSWEDLLREGDEREAQIKLENDSPVVVLFTSGTTGAPKGVVRTQEQVVLHGMTLAMENNHPGVRDVMLSTAPLYHIGGLQGFLKMLVLGGTYITLERIHPPEVFHMIETWQVTQLQMLPPVTYERLYRYDGWSQKDRSSVWEVCISAGKCTRDYIEHVFELFPQCHLRPSWGSTETCSVTCMQVSREAYRQNPALLKAVGRVIPLNELRIVDERGRDVKKGQSGEAVVRSPMVFKGYIGQQEEDKDIFLDNEWFRTGDIVRADPKNDCYYFLDRKKDVIKTGGENVFALEVERALQEHPAVRDCAVVGIPDPRFGEAIAAAVVTNPGFSVNGMELAEFCKKKLPSFKKPRYLALMEKLPVNNIGKIAKPVLREQAEQLFAPIFTE</sequence>
<keyword evidence="6" id="KW-1185">Reference proteome</keyword>
<evidence type="ECO:0000259" key="4">
    <source>
        <dbReference type="Pfam" id="PF13193"/>
    </source>
</evidence>
<keyword evidence="2 5" id="KW-0436">Ligase</keyword>
<comment type="caution">
    <text evidence="5">The sequence shown here is derived from an EMBL/GenBank/DDBJ whole genome shotgun (WGS) entry which is preliminary data.</text>
</comment>
<dbReference type="SUPFAM" id="SSF56801">
    <property type="entry name" value="Acetyl-CoA synthetase-like"/>
    <property type="match status" value="1"/>
</dbReference>
<organism evidence="5 6">
    <name type="scientific">Hominibacterium faecale</name>
    <dbReference type="NCBI Taxonomy" id="2839743"/>
    <lineage>
        <taxon>Bacteria</taxon>
        <taxon>Bacillati</taxon>
        <taxon>Bacillota</taxon>
        <taxon>Clostridia</taxon>
        <taxon>Peptostreptococcales</taxon>
        <taxon>Anaerovoracaceae</taxon>
        <taxon>Hominibacterium</taxon>
    </lineage>
</organism>